<dbReference type="Proteomes" id="UP000030746">
    <property type="component" value="Unassembled WGS sequence"/>
</dbReference>
<sequence length="115" mass="12499">MELACVSALLLKSPKSPRKPRGSPSKGKKKDPWATDSDGPSGSDSDLNFNDGEGSFIAQNTKERGPRRAAAKKIDYSFNEDDEIENMVLSDSNDEFVPTEAAVEAGSNFISRMNE</sequence>
<accession>V4C167</accession>
<protein>
    <submittedName>
        <fullName evidence="2">Uncharacterized protein</fullName>
    </submittedName>
</protein>
<feature type="region of interest" description="Disordered" evidence="1">
    <location>
        <begin position="9"/>
        <end position="69"/>
    </location>
</feature>
<name>V4C167_LOTGI</name>
<dbReference type="EMBL" id="KB201672">
    <property type="protein sequence ID" value="ESO95219.1"/>
    <property type="molecule type" value="Genomic_DNA"/>
</dbReference>
<organism evidence="2 3">
    <name type="scientific">Lottia gigantea</name>
    <name type="common">Giant owl limpet</name>
    <dbReference type="NCBI Taxonomy" id="225164"/>
    <lineage>
        <taxon>Eukaryota</taxon>
        <taxon>Metazoa</taxon>
        <taxon>Spiralia</taxon>
        <taxon>Lophotrochozoa</taxon>
        <taxon>Mollusca</taxon>
        <taxon>Gastropoda</taxon>
        <taxon>Patellogastropoda</taxon>
        <taxon>Lottioidea</taxon>
        <taxon>Lottiidae</taxon>
        <taxon>Lottia</taxon>
    </lineage>
</organism>
<evidence type="ECO:0000313" key="3">
    <source>
        <dbReference type="Proteomes" id="UP000030746"/>
    </source>
</evidence>
<dbReference type="RefSeq" id="XP_009054093.1">
    <property type="nucleotide sequence ID" value="XM_009055845.1"/>
</dbReference>
<dbReference type="AlphaFoldDB" id="V4C167"/>
<evidence type="ECO:0000313" key="2">
    <source>
        <dbReference type="EMBL" id="ESO95219.1"/>
    </source>
</evidence>
<dbReference type="KEGG" id="lgi:LOTGIDRAFT_239756"/>
<keyword evidence="3" id="KW-1185">Reference proteome</keyword>
<gene>
    <name evidence="2" type="ORF">LOTGIDRAFT_239756</name>
</gene>
<feature type="compositionally biased region" description="Basic residues" evidence="1">
    <location>
        <begin position="15"/>
        <end position="29"/>
    </location>
</feature>
<reference evidence="2 3" key="1">
    <citation type="journal article" date="2013" name="Nature">
        <title>Insights into bilaterian evolution from three spiralian genomes.</title>
        <authorList>
            <person name="Simakov O."/>
            <person name="Marletaz F."/>
            <person name="Cho S.J."/>
            <person name="Edsinger-Gonzales E."/>
            <person name="Havlak P."/>
            <person name="Hellsten U."/>
            <person name="Kuo D.H."/>
            <person name="Larsson T."/>
            <person name="Lv J."/>
            <person name="Arendt D."/>
            <person name="Savage R."/>
            <person name="Osoegawa K."/>
            <person name="de Jong P."/>
            <person name="Grimwood J."/>
            <person name="Chapman J.A."/>
            <person name="Shapiro H."/>
            <person name="Aerts A."/>
            <person name="Otillar R.P."/>
            <person name="Terry A.Y."/>
            <person name="Boore J.L."/>
            <person name="Grigoriev I.V."/>
            <person name="Lindberg D.R."/>
            <person name="Seaver E.C."/>
            <person name="Weisblat D.A."/>
            <person name="Putnam N.H."/>
            <person name="Rokhsar D.S."/>
        </authorList>
    </citation>
    <scope>NUCLEOTIDE SEQUENCE [LARGE SCALE GENOMIC DNA]</scope>
</reference>
<dbReference type="HOGENOM" id="CLU_2111612_0_0_1"/>
<dbReference type="GeneID" id="20251161"/>
<evidence type="ECO:0000256" key="1">
    <source>
        <dbReference type="SAM" id="MobiDB-lite"/>
    </source>
</evidence>
<proteinExistence type="predicted"/>
<feature type="compositionally biased region" description="Low complexity" evidence="1">
    <location>
        <begin position="36"/>
        <end position="46"/>
    </location>
</feature>
<dbReference type="CTD" id="20251161"/>